<evidence type="ECO:0000313" key="1">
    <source>
        <dbReference type="EnsemblPlants" id="ONIVA01G32560.1"/>
    </source>
</evidence>
<dbReference type="OMA" id="MARYKWQ"/>
<dbReference type="HOGENOM" id="CLU_171385_0_0_1"/>
<dbReference type="Gramene" id="ONIVA01G32560.1">
    <property type="protein sequence ID" value="ONIVA01G32560.1"/>
    <property type="gene ID" value="ONIVA01G32560"/>
</dbReference>
<sequence length="113" mass="12933">MARYKWQKELRGEVSNVTTAHGPLKLEEKPLPLLPIELIYGRSYLHSCGPVLSLHRYNNSCMKLIAEGKREMGIGTWRHNEEPSLPPLVVCPQCVVLPLEEKGWVSTCTPYYR</sequence>
<organism evidence="1">
    <name type="scientific">Oryza nivara</name>
    <name type="common">Indian wild rice</name>
    <name type="synonym">Oryza sativa f. spontanea</name>
    <dbReference type="NCBI Taxonomy" id="4536"/>
    <lineage>
        <taxon>Eukaryota</taxon>
        <taxon>Viridiplantae</taxon>
        <taxon>Streptophyta</taxon>
        <taxon>Embryophyta</taxon>
        <taxon>Tracheophyta</taxon>
        <taxon>Spermatophyta</taxon>
        <taxon>Magnoliopsida</taxon>
        <taxon>Liliopsida</taxon>
        <taxon>Poales</taxon>
        <taxon>Poaceae</taxon>
        <taxon>BOP clade</taxon>
        <taxon>Oryzoideae</taxon>
        <taxon>Oryzeae</taxon>
        <taxon>Oryzinae</taxon>
        <taxon>Oryza</taxon>
    </lineage>
</organism>
<proteinExistence type="predicted"/>
<keyword evidence="2" id="KW-1185">Reference proteome</keyword>
<dbReference type="Proteomes" id="UP000006591">
    <property type="component" value="Chromosome 1"/>
</dbReference>
<reference evidence="1" key="1">
    <citation type="submission" date="2015-04" db="UniProtKB">
        <authorList>
            <consortium name="EnsemblPlants"/>
        </authorList>
    </citation>
    <scope>IDENTIFICATION</scope>
    <source>
        <strain evidence="1">SL10</strain>
    </source>
</reference>
<dbReference type="AlphaFoldDB" id="A0A0E0FS31"/>
<accession>A0A0E0FS31</accession>
<evidence type="ECO:0000313" key="2">
    <source>
        <dbReference type="Proteomes" id="UP000006591"/>
    </source>
</evidence>
<reference evidence="1" key="2">
    <citation type="submission" date="2018-04" db="EMBL/GenBank/DDBJ databases">
        <title>OnivRS2 (Oryza nivara Reference Sequence Version 2).</title>
        <authorList>
            <person name="Zhang J."/>
            <person name="Kudrna D."/>
            <person name="Lee S."/>
            <person name="Talag J."/>
            <person name="Rajasekar S."/>
            <person name="Welchert J."/>
            <person name="Hsing Y.-I."/>
            <person name="Wing R.A."/>
        </authorList>
    </citation>
    <scope>NUCLEOTIDE SEQUENCE [LARGE SCALE GENOMIC DNA]</scope>
</reference>
<protein>
    <submittedName>
        <fullName evidence="1">Uncharacterized protein</fullName>
    </submittedName>
</protein>
<dbReference type="EnsemblPlants" id="ONIVA01G32560.1">
    <property type="protein sequence ID" value="ONIVA01G32560.1"/>
    <property type="gene ID" value="ONIVA01G32560"/>
</dbReference>
<name>A0A0E0FS31_ORYNI</name>